<sequence length="148" mass="17018">MLLHELLLLIFISFPKEVVGLACQRCEGWEGDDPPGWVRDGNTDCANRNNQCYTNFFCAKIAYPKGRNAKYELYSSQCFDTNQLTVYPGQVVSVENNKCYEVSDGGNPAIIKTYCFCRERDHCNGVIKLESYLISLIFLLISFIFFYY</sequence>
<keyword evidence="2" id="KW-0732">Signal</keyword>
<keyword evidence="3" id="KW-1185">Reference proteome</keyword>
<feature type="chain" id="PRO_5005890993" evidence="2">
    <location>
        <begin position="21"/>
        <end position="148"/>
    </location>
</feature>
<reference evidence="4" key="1">
    <citation type="submission" date="2017-02" db="UniProtKB">
        <authorList>
            <consortium name="WormBaseParasite"/>
        </authorList>
    </citation>
    <scope>IDENTIFICATION</scope>
</reference>
<evidence type="ECO:0000313" key="4">
    <source>
        <dbReference type="WBParaSite" id="PTRK_0000104200.1"/>
    </source>
</evidence>
<keyword evidence="1" id="KW-0812">Transmembrane</keyword>
<evidence type="ECO:0000256" key="1">
    <source>
        <dbReference type="SAM" id="Phobius"/>
    </source>
</evidence>
<dbReference type="WBParaSite" id="PTRK_0000104200.1">
    <property type="protein sequence ID" value="PTRK_0000104200.1"/>
    <property type="gene ID" value="PTRK_0000104200"/>
</dbReference>
<dbReference type="Proteomes" id="UP000038045">
    <property type="component" value="Unplaced"/>
</dbReference>
<evidence type="ECO:0000313" key="3">
    <source>
        <dbReference type="Proteomes" id="UP000038045"/>
    </source>
</evidence>
<dbReference type="AlphaFoldDB" id="A0A0N4Z2E7"/>
<name>A0A0N4Z2E7_PARTI</name>
<protein>
    <submittedName>
        <fullName evidence="4">Protein sleepless</fullName>
    </submittedName>
</protein>
<keyword evidence="1" id="KW-0472">Membrane</keyword>
<feature type="signal peptide" evidence="2">
    <location>
        <begin position="1"/>
        <end position="20"/>
    </location>
</feature>
<keyword evidence="1" id="KW-1133">Transmembrane helix</keyword>
<accession>A0A0N4Z2E7</accession>
<organism evidence="3 4">
    <name type="scientific">Parastrongyloides trichosuri</name>
    <name type="common">Possum-specific nematode worm</name>
    <dbReference type="NCBI Taxonomy" id="131310"/>
    <lineage>
        <taxon>Eukaryota</taxon>
        <taxon>Metazoa</taxon>
        <taxon>Ecdysozoa</taxon>
        <taxon>Nematoda</taxon>
        <taxon>Chromadorea</taxon>
        <taxon>Rhabditida</taxon>
        <taxon>Tylenchina</taxon>
        <taxon>Panagrolaimomorpha</taxon>
        <taxon>Strongyloidoidea</taxon>
        <taxon>Strongyloididae</taxon>
        <taxon>Parastrongyloides</taxon>
    </lineage>
</organism>
<feature type="transmembrane region" description="Helical" evidence="1">
    <location>
        <begin position="129"/>
        <end position="147"/>
    </location>
</feature>
<proteinExistence type="predicted"/>
<evidence type="ECO:0000256" key="2">
    <source>
        <dbReference type="SAM" id="SignalP"/>
    </source>
</evidence>